<feature type="compositionally biased region" description="Gly residues" evidence="2">
    <location>
        <begin position="204"/>
        <end position="215"/>
    </location>
</feature>
<keyword evidence="1" id="KW-0862">Zinc</keyword>
<keyword evidence="1" id="KW-0863">Zinc-finger</keyword>
<evidence type="ECO:0000256" key="2">
    <source>
        <dbReference type="SAM" id="MobiDB-lite"/>
    </source>
</evidence>
<evidence type="ECO:0000259" key="3">
    <source>
        <dbReference type="PROSITE" id="PS50103"/>
    </source>
</evidence>
<keyword evidence="5" id="KW-1185">Reference proteome</keyword>
<dbReference type="Proteomes" id="UP000236333">
    <property type="component" value="Unassembled WGS sequence"/>
</dbReference>
<dbReference type="EMBL" id="PGGS01000360">
    <property type="protein sequence ID" value="PNH04773.1"/>
    <property type="molecule type" value="Genomic_DNA"/>
</dbReference>
<evidence type="ECO:0000256" key="1">
    <source>
        <dbReference type="PROSITE-ProRule" id="PRU00723"/>
    </source>
</evidence>
<dbReference type="Pfam" id="PF00642">
    <property type="entry name" value="zf-CCCH"/>
    <property type="match status" value="1"/>
</dbReference>
<accession>A0A2J7ZWX1</accession>
<organism evidence="4 5">
    <name type="scientific">Tetrabaena socialis</name>
    <dbReference type="NCBI Taxonomy" id="47790"/>
    <lineage>
        <taxon>Eukaryota</taxon>
        <taxon>Viridiplantae</taxon>
        <taxon>Chlorophyta</taxon>
        <taxon>core chlorophytes</taxon>
        <taxon>Chlorophyceae</taxon>
        <taxon>CS clade</taxon>
        <taxon>Chlamydomonadales</taxon>
        <taxon>Tetrabaenaceae</taxon>
        <taxon>Tetrabaena</taxon>
    </lineage>
</organism>
<feature type="domain" description="C3H1-type" evidence="3">
    <location>
        <begin position="57"/>
        <end position="85"/>
    </location>
</feature>
<evidence type="ECO:0000313" key="4">
    <source>
        <dbReference type="EMBL" id="PNH04773.1"/>
    </source>
</evidence>
<feature type="zinc finger region" description="C3H1-type" evidence="1">
    <location>
        <begin position="57"/>
        <end position="85"/>
    </location>
</feature>
<evidence type="ECO:0000313" key="5">
    <source>
        <dbReference type="Proteomes" id="UP000236333"/>
    </source>
</evidence>
<reference evidence="4 5" key="1">
    <citation type="journal article" date="2017" name="Mol. Biol. Evol.">
        <title>The 4-celled Tetrabaena socialis nuclear genome reveals the essential components for genetic control of cell number at the origin of multicellularity in the volvocine lineage.</title>
        <authorList>
            <person name="Featherston J."/>
            <person name="Arakaki Y."/>
            <person name="Hanschen E.R."/>
            <person name="Ferris P.J."/>
            <person name="Michod R.E."/>
            <person name="Olson B.J.S.C."/>
            <person name="Nozaki H."/>
            <person name="Durand P.M."/>
        </authorList>
    </citation>
    <scope>NUCLEOTIDE SEQUENCE [LARGE SCALE GENOMIC DNA]</scope>
    <source>
        <strain evidence="4 5">NIES-571</strain>
    </source>
</reference>
<gene>
    <name evidence="4" type="ORF">TSOC_009016</name>
</gene>
<dbReference type="AlphaFoldDB" id="A0A2J7ZWX1"/>
<feature type="compositionally biased region" description="Low complexity" evidence="2">
    <location>
        <begin position="194"/>
        <end position="203"/>
    </location>
</feature>
<protein>
    <recommendedName>
        <fullName evidence="3">C3H1-type domain-containing protein</fullName>
    </recommendedName>
</protein>
<dbReference type="GO" id="GO:0008270">
    <property type="term" value="F:zinc ion binding"/>
    <property type="evidence" value="ECO:0007669"/>
    <property type="project" value="UniProtKB-KW"/>
</dbReference>
<dbReference type="Gene3D" id="4.10.1000.10">
    <property type="entry name" value="Zinc finger, CCCH-type"/>
    <property type="match status" value="1"/>
</dbReference>
<feature type="region of interest" description="Disordered" evidence="2">
    <location>
        <begin position="194"/>
        <end position="215"/>
    </location>
</feature>
<keyword evidence="1" id="KW-0479">Metal-binding</keyword>
<name>A0A2J7ZWX1_9CHLO</name>
<feature type="region of interest" description="Disordered" evidence="2">
    <location>
        <begin position="261"/>
        <end position="345"/>
    </location>
</feature>
<sequence length="345" mass="34345">MQRQVDRCEDGRQFPFLAREVTNCEIGFTLKPGSASVGFLITLASSLPCAVATSCTPRCAMHCRTFSATGACQYGNRCRFIHAAPPGSAFGTPRPLGPGFCSPERAGSLGDEEYECDRDASPAGVAGGAEGLWSRGAEGGGVQGMLPAAAASLLSPIRGSASLFSASLGARAGARHMLSSPPYKLQRTAHLPTTAATAADSAGGTDGGGGVEGARGGVDTSVRLLNGGGAAAARGLHGAGSLDAALQLFSAFGGGQAAAASGTATAMGSPPPRPKQPRSGSEEAPAAWAVAGGGGAGVQEIPQPQRQQPQPQPQPQQGPHSGVDAVMAEREVTGGATEEGEVAAV</sequence>
<dbReference type="InterPro" id="IPR000571">
    <property type="entry name" value="Znf_CCCH"/>
</dbReference>
<proteinExistence type="predicted"/>
<comment type="caution">
    <text evidence="4">The sequence shown here is derived from an EMBL/GenBank/DDBJ whole genome shotgun (WGS) entry which is preliminary data.</text>
</comment>
<dbReference type="PROSITE" id="PS50103">
    <property type="entry name" value="ZF_C3H1"/>
    <property type="match status" value="1"/>
</dbReference>
<dbReference type="OrthoDB" id="410307at2759"/>